<comment type="caution">
    <text evidence="1">The sequence shown here is derived from an EMBL/GenBank/DDBJ whole genome shotgun (WGS) entry which is preliminary data.</text>
</comment>
<accession>A0ABV8ZAQ0</accession>
<proteinExistence type="predicted"/>
<dbReference type="RefSeq" id="WP_386356127.1">
    <property type="nucleotide sequence ID" value="NZ_JBHSFG010000120.1"/>
</dbReference>
<gene>
    <name evidence="1" type="ORF">ACFPH6_49360</name>
</gene>
<organism evidence="1 2">
    <name type="scientific">Streptomyces xiangluensis</name>
    <dbReference type="NCBI Taxonomy" id="2665720"/>
    <lineage>
        <taxon>Bacteria</taxon>
        <taxon>Bacillati</taxon>
        <taxon>Actinomycetota</taxon>
        <taxon>Actinomycetes</taxon>
        <taxon>Kitasatosporales</taxon>
        <taxon>Streptomycetaceae</taxon>
        <taxon>Streptomyces</taxon>
    </lineage>
</organism>
<sequence length="84" mass="9144">MPRALWLTPLTGATPQTLNGAWSDVLDQAYQVLHAREESSAGGEDETLQSIITMLSMARRNASEGNLHQATVSLGYCETLAQRL</sequence>
<evidence type="ECO:0000313" key="1">
    <source>
        <dbReference type="EMBL" id="MFC4472396.1"/>
    </source>
</evidence>
<dbReference type="EMBL" id="JBHSFG010000120">
    <property type="protein sequence ID" value="MFC4472396.1"/>
    <property type="molecule type" value="Genomic_DNA"/>
</dbReference>
<reference evidence="2" key="1">
    <citation type="journal article" date="2019" name="Int. J. Syst. Evol. Microbiol.">
        <title>The Global Catalogue of Microorganisms (GCM) 10K type strain sequencing project: providing services to taxonomists for standard genome sequencing and annotation.</title>
        <authorList>
            <consortium name="The Broad Institute Genomics Platform"/>
            <consortium name="The Broad Institute Genome Sequencing Center for Infectious Disease"/>
            <person name="Wu L."/>
            <person name="Ma J."/>
        </authorList>
    </citation>
    <scope>NUCLEOTIDE SEQUENCE [LARGE SCALE GENOMIC DNA]</scope>
    <source>
        <strain evidence="2">DT43</strain>
    </source>
</reference>
<protein>
    <submittedName>
        <fullName evidence="1">Uncharacterized protein</fullName>
    </submittedName>
</protein>
<evidence type="ECO:0000313" key="2">
    <source>
        <dbReference type="Proteomes" id="UP001596012"/>
    </source>
</evidence>
<dbReference type="Proteomes" id="UP001596012">
    <property type="component" value="Unassembled WGS sequence"/>
</dbReference>
<name>A0ABV8ZAQ0_9ACTN</name>
<keyword evidence="2" id="KW-1185">Reference proteome</keyword>